<gene>
    <name evidence="1" type="ORF">K470DRAFT_147349</name>
</gene>
<dbReference type="Proteomes" id="UP000799421">
    <property type="component" value="Unassembled WGS sequence"/>
</dbReference>
<dbReference type="AlphaFoldDB" id="A0A6A7BU72"/>
<dbReference type="EMBL" id="MU006019">
    <property type="protein sequence ID" value="KAF2858048.1"/>
    <property type="molecule type" value="Genomic_DNA"/>
</dbReference>
<accession>A0A6A7BU72</accession>
<evidence type="ECO:0000313" key="2">
    <source>
        <dbReference type="Proteomes" id="UP000799421"/>
    </source>
</evidence>
<name>A0A6A7BU72_9PEZI</name>
<proteinExistence type="predicted"/>
<protein>
    <submittedName>
        <fullName evidence="1">Uncharacterized protein</fullName>
    </submittedName>
</protein>
<evidence type="ECO:0000313" key="1">
    <source>
        <dbReference type="EMBL" id="KAF2858048.1"/>
    </source>
</evidence>
<sequence>MRHQLLGNKPHDSSNDIAVSASSSLFPRRKSDGAANSVLNSFQHQPESVHPGFHDILCVNSCACVWTAGGILAFFPFLVHPGHLLCLNLCWAVPVAGLRSVSACSPFHPRLQCHATTSGSSTISGHLNEQVMTSSTQPRGLSITYKALTRELDE</sequence>
<reference evidence="1" key="1">
    <citation type="journal article" date="2020" name="Stud. Mycol.">
        <title>101 Dothideomycetes genomes: a test case for predicting lifestyles and emergence of pathogens.</title>
        <authorList>
            <person name="Haridas S."/>
            <person name="Albert R."/>
            <person name="Binder M."/>
            <person name="Bloem J."/>
            <person name="Labutti K."/>
            <person name="Salamov A."/>
            <person name="Andreopoulos B."/>
            <person name="Baker S."/>
            <person name="Barry K."/>
            <person name="Bills G."/>
            <person name="Bluhm B."/>
            <person name="Cannon C."/>
            <person name="Castanera R."/>
            <person name="Culley D."/>
            <person name="Daum C."/>
            <person name="Ezra D."/>
            <person name="Gonzalez J."/>
            <person name="Henrissat B."/>
            <person name="Kuo A."/>
            <person name="Liang C."/>
            <person name="Lipzen A."/>
            <person name="Lutzoni F."/>
            <person name="Magnuson J."/>
            <person name="Mondo S."/>
            <person name="Nolan M."/>
            <person name="Ohm R."/>
            <person name="Pangilinan J."/>
            <person name="Park H.-J."/>
            <person name="Ramirez L."/>
            <person name="Alfaro M."/>
            <person name="Sun H."/>
            <person name="Tritt A."/>
            <person name="Yoshinaga Y."/>
            <person name="Zwiers L.-H."/>
            <person name="Turgeon B."/>
            <person name="Goodwin S."/>
            <person name="Spatafora J."/>
            <person name="Crous P."/>
            <person name="Grigoriev I."/>
        </authorList>
    </citation>
    <scope>NUCLEOTIDE SEQUENCE</scope>
    <source>
        <strain evidence="1">CBS 480.64</strain>
    </source>
</reference>
<keyword evidence="2" id="KW-1185">Reference proteome</keyword>
<organism evidence="1 2">
    <name type="scientific">Piedraia hortae CBS 480.64</name>
    <dbReference type="NCBI Taxonomy" id="1314780"/>
    <lineage>
        <taxon>Eukaryota</taxon>
        <taxon>Fungi</taxon>
        <taxon>Dikarya</taxon>
        <taxon>Ascomycota</taxon>
        <taxon>Pezizomycotina</taxon>
        <taxon>Dothideomycetes</taxon>
        <taxon>Dothideomycetidae</taxon>
        <taxon>Capnodiales</taxon>
        <taxon>Piedraiaceae</taxon>
        <taxon>Piedraia</taxon>
    </lineage>
</organism>